<dbReference type="Proteomes" id="UP000581688">
    <property type="component" value="Unassembled WGS sequence"/>
</dbReference>
<keyword evidence="3 6" id="KW-0812">Transmembrane</keyword>
<proteinExistence type="predicted"/>
<comment type="subcellular location">
    <subcellularLocation>
        <location evidence="1">Cell membrane</location>
        <topology evidence="1">Multi-pass membrane protein</topology>
    </subcellularLocation>
</comment>
<name>A0A841Q2X5_9BACI</name>
<dbReference type="Pfam" id="PF12698">
    <property type="entry name" value="ABC2_membrane_3"/>
    <property type="match status" value="1"/>
</dbReference>
<gene>
    <name evidence="8" type="ORF">HNQ94_000249</name>
</gene>
<evidence type="ECO:0000256" key="6">
    <source>
        <dbReference type="SAM" id="Phobius"/>
    </source>
</evidence>
<sequence>MIRTLFFYKWKSIIKQPALFFVMLFFPIVLLGSFAYVVLQMVEQESVDKIQVAYVDYDQTFETKTLVNQLQNEEALQKAIAIVDMSEQEAKAQLEQNKVAAIIEVPKGFTGDLRTGTNTPIKVITNGQQPYHSKMVEILLSSGAAYISAAQSGINTVYDLYIRDLETNRSEFLQQLIVQYTLFALDRNDLFSTEEVKAGTTIGWVQHGIISFILTSCLLSAILFQTFGNRQEEHSLLDRLRAMNGTSFSIVISQFFTYMLFLFIQLTVLSALLSLVFDIEWLLTIQTLITWLIASILIASILSVLDSIIASKSSRTGLFTLLMMVGFFISGIWLPLLYLPNWIQELATFIPFHHLYASLKFYILSGEVPFSHWSIIILFIVIGLAAIIVRSWIKEGKDGYLSFSSK</sequence>
<dbReference type="InterPro" id="IPR051449">
    <property type="entry name" value="ABC-2_transporter_component"/>
</dbReference>
<organism evidence="8 9">
    <name type="scientific">Salirhabdus euzebyi</name>
    <dbReference type="NCBI Taxonomy" id="394506"/>
    <lineage>
        <taxon>Bacteria</taxon>
        <taxon>Bacillati</taxon>
        <taxon>Bacillota</taxon>
        <taxon>Bacilli</taxon>
        <taxon>Bacillales</taxon>
        <taxon>Bacillaceae</taxon>
        <taxon>Salirhabdus</taxon>
    </lineage>
</organism>
<dbReference type="PANTHER" id="PTHR30294">
    <property type="entry name" value="MEMBRANE COMPONENT OF ABC TRANSPORTER YHHJ-RELATED"/>
    <property type="match status" value="1"/>
</dbReference>
<feature type="domain" description="ABC-2 type transporter transmembrane" evidence="7">
    <location>
        <begin position="19"/>
        <end position="388"/>
    </location>
</feature>
<dbReference type="AlphaFoldDB" id="A0A841Q2X5"/>
<reference evidence="8 9" key="1">
    <citation type="submission" date="2020-08" db="EMBL/GenBank/DDBJ databases">
        <title>Genomic Encyclopedia of Type Strains, Phase IV (KMG-IV): sequencing the most valuable type-strain genomes for metagenomic binning, comparative biology and taxonomic classification.</title>
        <authorList>
            <person name="Goeker M."/>
        </authorList>
    </citation>
    <scope>NUCLEOTIDE SEQUENCE [LARGE SCALE GENOMIC DNA]</scope>
    <source>
        <strain evidence="8 9">DSM 19612</strain>
    </source>
</reference>
<evidence type="ECO:0000256" key="4">
    <source>
        <dbReference type="ARBA" id="ARBA00022989"/>
    </source>
</evidence>
<keyword evidence="5 6" id="KW-0472">Membrane</keyword>
<dbReference type="PANTHER" id="PTHR30294:SF29">
    <property type="entry name" value="MULTIDRUG ABC TRANSPORTER PERMEASE YBHS-RELATED"/>
    <property type="match status" value="1"/>
</dbReference>
<keyword evidence="4 6" id="KW-1133">Transmembrane helix</keyword>
<dbReference type="Gene3D" id="3.40.1710.10">
    <property type="entry name" value="abc type-2 transporter like domain"/>
    <property type="match status" value="1"/>
</dbReference>
<evidence type="ECO:0000256" key="1">
    <source>
        <dbReference type="ARBA" id="ARBA00004651"/>
    </source>
</evidence>
<evidence type="ECO:0000259" key="7">
    <source>
        <dbReference type="Pfam" id="PF12698"/>
    </source>
</evidence>
<feature type="transmembrane region" description="Helical" evidence="6">
    <location>
        <begin position="20"/>
        <end position="39"/>
    </location>
</feature>
<keyword evidence="9" id="KW-1185">Reference proteome</keyword>
<feature type="transmembrane region" description="Helical" evidence="6">
    <location>
        <begin position="317"/>
        <end position="339"/>
    </location>
</feature>
<evidence type="ECO:0000256" key="5">
    <source>
        <dbReference type="ARBA" id="ARBA00023136"/>
    </source>
</evidence>
<protein>
    <submittedName>
        <fullName evidence="8">ABC-type multidrug transport system permease subunit</fullName>
    </submittedName>
</protein>
<feature type="transmembrane region" description="Helical" evidence="6">
    <location>
        <begin position="248"/>
        <end position="277"/>
    </location>
</feature>
<comment type="caution">
    <text evidence="8">The sequence shown here is derived from an EMBL/GenBank/DDBJ whole genome shotgun (WGS) entry which is preliminary data.</text>
</comment>
<keyword evidence="2" id="KW-1003">Cell membrane</keyword>
<dbReference type="GO" id="GO:0005886">
    <property type="term" value="C:plasma membrane"/>
    <property type="evidence" value="ECO:0007669"/>
    <property type="project" value="UniProtKB-SubCell"/>
</dbReference>
<feature type="transmembrane region" description="Helical" evidence="6">
    <location>
        <begin position="370"/>
        <end position="393"/>
    </location>
</feature>
<dbReference type="GO" id="GO:0140359">
    <property type="term" value="F:ABC-type transporter activity"/>
    <property type="evidence" value="ECO:0007669"/>
    <property type="project" value="InterPro"/>
</dbReference>
<dbReference type="InterPro" id="IPR013525">
    <property type="entry name" value="ABC2_TM"/>
</dbReference>
<dbReference type="RefSeq" id="WP_174496429.1">
    <property type="nucleotide sequence ID" value="NZ_CADDWK010000007.1"/>
</dbReference>
<evidence type="ECO:0000313" key="8">
    <source>
        <dbReference type="EMBL" id="MBB6451828.1"/>
    </source>
</evidence>
<evidence type="ECO:0000313" key="9">
    <source>
        <dbReference type="Proteomes" id="UP000581688"/>
    </source>
</evidence>
<feature type="transmembrane region" description="Helical" evidence="6">
    <location>
        <begin position="283"/>
        <end position="305"/>
    </location>
</feature>
<feature type="transmembrane region" description="Helical" evidence="6">
    <location>
        <begin position="204"/>
        <end position="227"/>
    </location>
</feature>
<evidence type="ECO:0000256" key="3">
    <source>
        <dbReference type="ARBA" id="ARBA00022692"/>
    </source>
</evidence>
<accession>A0A841Q2X5</accession>
<evidence type="ECO:0000256" key="2">
    <source>
        <dbReference type="ARBA" id="ARBA00022475"/>
    </source>
</evidence>
<dbReference type="EMBL" id="JACHGH010000001">
    <property type="protein sequence ID" value="MBB6451828.1"/>
    <property type="molecule type" value="Genomic_DNA"/>
</dbReference>